<keyword evidence="3" id="KW-1185">Reference proteome</keyword>
<proteinExistence type="predicted"/>
<dbReference type="EMBL" id="GQ202541">
    <property type="protein sequence ID" value="ADD73839.1"/>
    <property type="molecule type" value="Genomic_DNA"/>
</dbReference>
<sequence length="83" mass="9153">MQLLPVSAGRRHRRFSSNKTICSPRDGVRCVSHPRVAGRSERGLPRGHRGSHPARSVRPCGVKTVHRPPYCILQSNTQGPGSF</sequence>
<dbReference type="KEGG" id="vg:8919441"/>
<evidence type="ECO:0000313" key="3">
    <source>
        <dbReference type="Proteomes" id="UP000203822"/>
    </source>
</evidence>
<dbReference type="GeneID" id="8919441"/>
<dbReference type="Proteomes" id="UP000203822">
    <property type="component" value="Segment"/>
</dbReference>
<organism evidence="2 3">
    <name type="scientific">Lymantria xylina multiple nucleopolyhedrovirus</name>
    <dbReference type="NCBI Taxonomy" id="2847840"/>
    <lineage>
        <taxon>Viruses</taxon>
        <taxon>Viruses incertae sedis</taxon>
        <taxon>Naldaviricetes</taxon>
        <taxon>Lefavirales</taxon>
        <taxon>Baculoviridae</taxon>
        <taxon>Alphabaculovirus</taxon>
        <taxon>Alphabaculovirus lyxylinae</taxon>
        <taxon>Lymantria xylina nucleopolyhedrovirus</taxon>
    </lineage>
</organism>
<name>D4N2G7_9ABAC</name>
<evidence type="ECO:0000256" key="1">
    <source>
        <dbReference type="SAM" id="MobiDB-lite"/>
    </source>
</evidence>
<reference evidence="2 3" key="1">
    <citation type="journal article" date="2010" name="BMC Genomics">
        <title>Genomic sequencing and analyses of Lymantria xylina multiple nucleopolyhedrovirus.</title>
        <authorList>
            <person name="Nai Y.S."/>
            <person name="Wu C.Y."/>
            <person name="Wang T.C."/>
            <person name="Chen Y.R."/>
            <person name="Lau W.H."/>
            <person name="Lo C.F."/>
            <person name="Tsai M.F."/>
            <person name="Wang C.H."/>
        </authorList>
    </citation>
    <scope>NUCLEOTIDE SEQUENCE [LARGE SCALE GENOMIC DNA]</scope>
    <source>
        <strain evidence="2">LyxyMNPV-5</strain>
    </source>
</reference>
<protein>
    <submittedName>
        <fullName evidence="2">ORF130</fullName>
    </submittedName>
</protein>
<feature type="region of interest" description="Disordered" evidence="1">
    <location>
        <begin position="34"/>
        <end position="61"/>
    </location>
</feature>
<dbReference type="RefSeq" id="YP_003517870.1">
    <property type="nucleotide sequence ID" value="NC_013953.1"/>
</dbReference>
<accession>D4N2G7</accession>
<evidence type="ECO:0000313" key="2">
    <source>
        <dbReference type="EMBL" id="ADD73839.1"/>
    </source>
</evidence>